<feature type="compositionally biased region" description="Low complexity" evidence="1">
    <location>
        <begin position="110"/>
        <end position="120"/>
    </location>
</feature>
<accession>A0A9P5MWM0</accession>
<feature type="region of interest" description="Disordered" evidence="1">
    <location>
        <begin position="15"/>
        <end position="127"/>
    </location>
</feature>
<protein>
    <submittedName>
        <fullName evidence="2">Uncharacterized protein</fullName>
    </submittedName>
</protein>
<organism evidence="2 3">
    <name type="scientific">Russula ochroleuca</name>
    <dbReference type="NCBI Taxonomy" id="152965"/>
    <lineage>
        <taxon>Eukaryota</taxon>
        <taxon>Fungi</taxon>
        <taxon>Dikarya</taxon>
        <taxon>Basidiomycota</taxon>
        <taxon>Agaricomycotina</taxon>
        <taxon>Agaricomycetes</taxon>
        <taxon>Russulales</taxon>
        <taxon>Russulaceae</taxon>
        <taxon>Russula</taxon>
    </lineage>
</organism>
<feature type="compositionally biased region" description="Polar residues" evidence="1">
    <location>
        <begin position="22"/>
        <end position="33"/>
    </location>
</feature>
<comment type="caution">
    <text evidence="2">The sequence shown here is derived from an EMBL/GenBank/DDBJ whole genome shotgun (WGS) entry which is preliminary data.</text>
</comment>
<reference evidence="2" key="2">
    <citation type="journal article" date="2020" name="Nat. Commun.">
        <title>Large-scale genome sequencing of mycorrhizal fungi provides insights into the early evolution of symbiotic traits.</title>
        <authorList>
            <person name="Miyauchi S."/>
            <person name="Kiss E."/>
            <person name="Kuo A."/>
            <person name="Drula E."/>
            <person name="Kohler A."/>
            <person name="Sanchez-Garcia M."/>
            <person name="Morin E."/>
            <person name="Andreopoulos B."/>
            <person name="Barry K.W."/>
            <person name="Bonito G."/>
            <person name="Buee M."/>
            <person name="Carver A."/>
            <person name="Chen C."/>
            <person name="Cichocki N."/>
            <person name="Clum A."/>
            <person name="Culley D."/>
            <person name="Crous P.W."/>
            <person name="Fauchery L."/>
            <person name="Girlanda M."/>
            <person name="Hayes R.D."/>
            <person name="Keri Z."/>
            <person name="LaButti K."/>
            <person name="Lipzen A."/>
            <person name="Lombard V."/>
            <person name="Magnuson J."/>
            <person name="Maillard F."/>
            <person name="Murat C."/>
            <person name="Nolan M."/>
            <person name="Ohm R.A."/>
            <person name="Pangilinan J."/>
            <person name="Pereira M.F."/>
            <person name="Perotto S."/>
            <person name="Peter M."/>
            <person name="Pfister S."/>
            <person name="Riley R."/>
            <person name="Sitrit Y."/>
            <person name="Stielow J.B."/>
            <person name="Szollosi G."/>
            <person name="Zifcakova L."/>
            <person name="Stursova M."/>
            <person name="Spatafora J.W."/>
            <person name="Tedersoo L."/>
            <person name="Vaario L.M."/>
            <person name="Yamada A."/>
            <person name="Yan M."/>
            <person name="Wang P."/>
            <person name="Xu J."/>
            <person name="Bruns T."/>
            <person name="Baldrian P."/>
            <person name="Vilgalys R."/>
            <person name="Dunand C."/>
            <person name="Henrissat B."/>
            <person name="Grigoriev I.V."/>
            <person name="Hibbett D."/>
            <person name="Nagy L.G."/>
            <person name="Martin F.M."/>
        </authorList>
    </citation>
    <scope>NUCLEOTIDE SEQUENCE</scope>
    <source>
        <strain evidence="2">Prilba</strain>
    </source>
</reference>
<feature type="compositionally biased region" description="Pro residues" evidence="1">
    <location>
        <begin position="362"/>
        <end position="374"/>
    </location>
</feature>
<reference evidence="2" key="1">
    <citation type="submission" date="2019-10" db="EMBL/GenBank/DDBJ databases">
        <authorList>
            <consortium name="DOE Joint Genome Institute"/>
            <person name="Kuo A."/>
            <person name="Miyauchi S."/>
            <person name="Kiss E."/>
            <person name="Drula E."/>
            <person name="Kohler A."/>
            <person name="Sanchez-Garcia M."/>
            <person name="Andreopoulos B."/>
            <person name="Barry K.W."/>
            <person name="Bonito G."/>
            <person name="Buee M."/>
            <person name="Carver A."/>
            <person name="Chen C."/>
            <person name="Cichocki N."/>
            <person name="Clum A."/>
            <person name="Culley D."/>
            <person name="Crous P.W."/>
            <person name="Fauchery L."/>
            <person name="Girlanda M."/>
            <person name="Hayes R."/>
            <person name="Keri Z."/>
            <person name="LaButti K."/>
            <person name="Lipzen A."/>
            <person name="Lombard V."/>
            <person name="Magnuson J."/>
            <person name="Maillard F."/>
            <person name="Morin E."/>
            <person name="Murat C."/>
            <person name="Nolan M."/>
            <person name="Ohm R."/>
            <person name="Pangilinan J."/>
            <person name="Pereira M."/>
            <person name="Perotto S."/>
            <person name="Peter M."/>
            <person name="Riley R."/>
            <person name="Sitrit Y."/>
            <person name="Stielow B."/>
            <person name="Szollosi G."/>
            <person name="Zifcakova L."/>
            <person name="Stursova M."/>
            <person name="Spatafora J.W."/>
            <person name="Tedersoo L."/>
            <person name="Vaario L.-M."/>
            <person name="Yamada A."/>
            <person name="Yan M."/>
            <person name="Wang P."/>
            <person name="Xu J."/>
            <person name="Bruns T."/>
            <person name="Baldrian P."/>
            <person name="Vilgalys R."/>
            <person name="Henrissat B."/>
            <person name="Grigoriev I.V."/>
            <person name="Hibbett D."/>
            <person name="Nagy L.G."/>
            <person name="Martin F.M."/>
        </authorList>
    </citation>
    <scope>NUCLEOTIDE SEQUENCE</scope>
    <source>
        <strain evidence="2">Prilba</strain>
    </source>
</reference>
<evidence type="ECO:0000313" key="3">
    <source>
        <dbReference type="Proteomes" id="UP000759537"/>
    </source>
</evidence>
<keyword evidence="3" id="KW-1185">Reference proteome</keyword>
<evidence type="ECO:0000256" key="1">
    <source>
        <dbReference type="SAM" id="MobiDB-lite"/>
    </source>
</evidence>
<name>A0A9P5MWM0_9AGAM</name>
<evidence type="ECO:0000313" key="2">
    <source>
        <dbReference type="EMBL" id="KAF8480517.1"/>
    </source>
</evidence>
<feature type="compositionally biased region" description="Low complexity" evidence="1">
    <location>
        <begin position="171"/>
        <end position="182"/>
    </location>
</feature>
<feature type="compositionally biased region" description="Polar residues" evidence="1">
    <location>
        <begin position="284"/>
        <end position="298"/>
    </location>
</feature>
<dbReference type="AlphaFoldDB" id="A0A9P5MWM0"/>
<gene>
    <name evidence="2" type="ORF">DFH94DRAFT_481151</name>
</gene>
<dbReference type="Proteomes" id="UP000759537">
    <property type="component" value="Unassembled WGS sequence"/>
</dbReference>
<dbReference type="OrthoDB" id="2692698at2759"/>
<feature type="compositionally biased region" description="Pro residues" evidence="1">
    <location>
        <begin position="100"/>
        <end position="109"/>
    </location>
</feature>
<feature type="region of interest" description="Disordered" evidence="1">
    <location>
        <begin position="572"/>
        <end position="628"/>
    </location>
</feature>
<feature type="compositionally biased region" description="Low complexity" evidence="1">
    <location>
        <begin position="53"/>
        <end position="72"/>
    </location>
</feature>
<feature type="compositionally biased region" description="Low complexity" evidence="1">
    <location>
        <begin position="572"/>
        <end position="592"/>
    </location>
</feature>
<proteinExistence type="predicted"/>
<feature type="compositionally biased region" description="Pro residues" evidence="1">
    <location>
        <begin position="387"/>
        <end position="397"/>
    </location>
</feature>
<dbReference type="EMBL" id="WHVB01000008">
    <property type="protein sequence ID" value="KAF8480517.1"/>
    <property type="molecule type" value="Genomic_DNA"/>
</dbReference>
<feature type="compositionally biased region" description="Pro residues" evidence="1">
    <location>
        <begin position="327"/>
        <end position="338"/>
    </location>
</feature>
<feature type="compositionally biased region" description="Acidic residues" evidence="1">
    <location>
        <begin position="261"/>
        <end position="273"/>
    </location>
</feature>
<feature type="region of interest" description="Disordered" evidence="1">
    <location>
        <begin position="229"/>
        <end position="400"/>
    </location>
</feature>
<sequence>MSPLLANYSFLSPLKRQRAVRNRSNNNPTTPSKLANRLPVVPELSGEHDDEPSSPCSASASSSSTASHSTSPKAKRLSRYGKDQFGAFGLTDDFLSAPPRAAPQPPSSPSSPSRRSSSSSTKKMRRKSVCLSAFDIIIDISPSEPASPVSETPAEPSTPPRPRDLGRRSPPRSLSPTPSLTSMSACSSTEMPTTPGASDDEWPGLRSPSSDKMAISKHPLMLIKSSPSLLASDENSEDTFEFTLVPFSPLSGLEAEGKEDQGEDGEREEEDDVLWYSRELSEVISLSSPRAPSNSPTRPDSLVPLPRGSSSGTDRPSAHSRMSKPLPAVPHTPLPNPHLDPTYPQYPTLPPRLTLHASAHPSTPPSPLSLPSPVAPTALHKRKSRRMPPPSTPPTSPLPACKSLTITVPRASRRNSRDIVSEILNDVNAWSLGTPSTSTGSSTRTSTLILSPPRIPHSPAVSVFSEYDPVEFIVSYAAARSPSPAPASATLETTFAATFLELEDDGDGDDEDAEAEAGVTVANDDCKLRSRWSCSTLATLAAPSSPTTTTSASPSARFRFHLASVARLVRARRAGGNNNNNNKDDNNSNSNGNGNGCGETVARTMHVRSSSESALSGSSSGSVSGTAF</sequence>
<feature type="compositionally biased region" description="Polar residues" evidence="1">
    <location>
        <begin position="183"/>
        <end position="196"/>
    </location>
</feature>
<feature type="region of interest" description="Disordered" evidence="1">
    <location>
        <begin position="141"/>
        <end position="213"/>
    </location>
</feature>
<feature type="compositionally biased region" description="Low complexity" evidence="1">
    <location>
        <begin position="610"/>
        <end position="628"/>
    </location>
</feature>